<accession>A0AAV1E4Q8</accession>
<evidence type="ECO:0000256" key="1">
    <source>
        <dbReference type="SAM" id="MobiDB-lite"/>
    </source>
</evidence>
<keyword evidence="3" id="KW-1185">Reference proteome</keyword>
<feature type="region of interest" description="Disordered" evidence="1">
    <location>
        <begin position="93"/>
        <end position="115"/>
    </location>
</feature>
<dbReference type="AlphaFoldDB" id="A0AAV1E4Q8"/>
<protein>
    <submittedName>
        <fullName evidence="2">OLC1v1015914C1</fullName>
    </submittedName>
</protein>
<reference evidence="2" key="1">
    <citation type="submission" date="2023-03" db="EMBL/GenBank/DDBJ databases">
        <authorList>
            <person name="Julca I."/>
        </authorList>
    </citation>
    <scope>NUCLEOTIDE SEQUENCE</scope>
</reference>
<gene>
    <name evidence="2" type="ORF">OLC1_LOCUS21670</name>
</gene>
<dbReference type="EMBL" id="OX459125">
    <property type="protein sequence ID" value="CAI9115080.1"/>
    <property type="molecule type" value="Genomic_DNA"/>
</dbReference>
<feature type="compositionally biased region" description="Polar residues" evidence="1">
    <location>
        <begin position="103"/>
        <end position="115"/>
    </location>
</feature>
<sequence>MVRPSTPRNSKELPNPNGYCDLMEFEKLNMKNNEAIEGYTMGAEFGKRAIREQGQSDPPDPLPIQPMEVQPKLMEAAGLMLQPAKLPDRAEIKGMENPPDTIMQDSNALASLQGS</sequence>
<name>A0AAV1E4Q8_OLDCO</name>
<proteinExistence type="predicted"/>
<dbReference type="Proteomes" id="UP001161247">
    <property type="component" value="Chromosome 8"/>
</dbReference>
<evidence type="ECO:0000313" key="3">
    <source>
        <dbReference type="Proteomes" id="UP001161247"/>
    </source>
</evidence>
<evidence type="ECO:0000313" key="2">
    <source>
        <dbReference type="EMBL" id="CAI9115080.1"/>
    </source>
</evidence>
<organism evidence="2 3">
    <name type="scientific">Oldenlandia corymbosa var. corymbosa</name>
    <dbReference type="NCBI Taxonomy" id="529605"/>
    <lineage>
        <taxon>Eukaryota</taxon>
        <taxon>Viridiplantae</taxon>
        <taxon>Streptophyta</taxon>
        <taxon>Embryophyta</taxon>
        <taxon>Tracheophyta</taxon>
        <taxon>Spermatophyta</taxon>
        <taxon>Magnoliopsida</taxon>
        <taxon>eudicotyledons</taxon>
        <taxon>Gunneridae</taxon>
        <taxon>Pentapetalae</taxon>
        <taxon>asterids</taxon>
        <taxon>lamiids</taxon>
        <taxon>Gentianales</taxon>
        <taxon>Rubiaceae</taxon>
        <taxon>Rubioideae</taxon>
        <taxon>Spermacoceae</taxon>
        <taxon>Hedyotis-Oldenlandia complex</taxon>
        <taxon>Oldenlandia</taxon>
    </lineage>
</organism>